<feature type="domain" description="UGGT thioredoxin-like" evidence="2">
    <location>
        <begin position="26"/>
        <end position="172"/>
    </location>
</feature>
<evidence type="ECO:0000256" key="1">
    <source>
        <dbReference type="SAM" id="SignalP"/>
    </source>
</evidence>
<dbReference type="Proteomes" id="UP000748531">
    <property type="component" value="Unassembled WGS sequence"/>
</dbReference>
<sequence>MLSYFGCFYFKWIALRFLWIFSFYHSEYVAEESLESFWSFVDSLEPLVTSENWQTWFTKSIATGAGLDLDVYLLLEDLALTAMSGRNTTESSMVLTNRQLIRLFTSTRLYSPAVEMAHQAALATASQLLNSTHQDIHRLLKELTSGTAWAQVGNTFVYDPDALRSTLKSVSGTETNSSE</sequence>
<evidence type="ECO:0000313" key="4">
    <source>
        <dbReference type="Proteomes" id="UP000748531"/>
    </source>
</evidence>
<keyword evidence="4" id="KW-1185">Reference proteome</keyword>
<feature type="chain" id="PRO_5035188821" description="UGGT thioredoxin-like domain-containing protein" evidence="1">
    <location>
        <begin position="27"/>
        <end position="179"/>
    </location>
</feature>
<proteinExistence type="predicted"/>
<dbReference type="EMBL" id="LUCH01013776">
    <property type="protein sequence ID" value="KAF5395397.1"/>
    <property type="molecule type" value="Genomic_DNA"/>
</dbReference>
<dbReference type="AlphaFoldDB" id="A0A8J4T7R3"/>
<feature type="signal peptide" evidence="1">
    <location>
        <begin position="1"/>
        <end position="26"/>
    </location>
</feature>
<dbReference type="InterPro" id="IPR040693">
    <property type="entry name" value="UGGT_TRXL_1"/>
</dbReference>
<accession>A0A8J4T7R3</accession>
<reference evidence="3" key="1">
    <citation type="submission" date="2019-05" db="EMBL/GenBank/DDBJ databases">
        <title>Annotation for the trematode Paragonimus heterotremus.</title>
        <authorList>
            <person name="Choi Y.-J."/>
        </authorList>
    </citation>
    <scope>NUCLEOTIDE SEQUENCE</scope>
    <source>
        <strain evidence="3">LC</strain>
    </source>
</reference>
<gene>
    <name evidence="3" type="ORF">PHET_12280</name>
</gene>
<protein>
    <recommendedName>
        <fullName evidence="2">UGGT thioredoxin-like domain-containing protein</fullName>
    </recommendedName>
</protein>
<name>A0A8J4T7R3_9TREM</name>
<dbReference type="Pfam" id="PF18400">
    <property type="entry name" value="Thioredoxin_12"/>
    <property type="match status" value="1"/>
</dbReference>
<evidence type="ECO:0000313" key="3">
    <source>
        <dbReference type="EMBL" id="KAF5395397.1"/>
    </source>
</evidence>
<evidence type="ECO:0000259" key="2">
    <source>
        <dbReference type="Pfam" id="PF18400"/>
    </source>
</evidence>
<comment type="caution">
    <text evidence="3">The sequence shown here is derived from an EMBL/GenBank/DDBJ whole genome shotgun (WGS) entry which is preliminary data.</text>
</comment>
<keyword evidence="1" id="KW-0732">Signal</keyword>
<organism evidence="3 4">
    <name type="scientific">Paragonimus heterotremus</name>
    <dbReference type="NCBI Taxonomy" id="100268"/>
    <lineage>
        <taxon>Eukaryota</taxon>
        <taxon>Metazoa</taxon>
        <taxon>Spiralia</taxon>
        <taxon>Lophotrochozoa</taxon>
        <taxon>Platyhelminthes</taxon>
        <taxon>Trematoda</taxon>
        <taxon>Digenea</taxon>
        <taxon>Plagiorchiida</taxon>
        <taxon>Troglotremata</taxon>
        <taxon>Troglotrematidae</taxon>
        <taxon>Paragonimus</taxon>
    </lineage>
</organism>